<accession>A0AAU8RNR5</accession>
<organism evidence="1 2">
    <name type="scientific">Cellulophaga baltica 18</name>
    <dbReference type="NCBI Taxonomy" id="1348584"/>
    <lineage>
        <taxon>Bacteria</taxon>
        <taxon>Pseudomonadati</taxon>
        <taxon>Bacteroidota</taxon>
        <taxon>Flavobacteriia</taxon>
        <taxon>Flavobacteriales</taxon>
        <taxon>Flavobacteriaceae</taxon>
        <taxon>Cellulophaga</taxon>
    </lineage>
</organism>
<dbReference type="KEGG" id="cbat:M666_12425"/>
<gene>
    <name evidence="1" type="ORF">M666_12425</name>
</gene>
<proteinExistence type="predicted"/>
<reference evidence="1 2" key="1">
    <citation type="journal article" date="2014" name="Environ. Microbiol.">
        <title>Contrasting genomic patterns and infection strategies of two co-existing Bacteroidetes podovirus genera.</title>
        <authorList>
            <person name="Holmfeldt K."/>
            <person name="Howard-Varona C."/>
            <person name="Solonenko N."/>
            <person name="Sullivan M.B."/>
        </authorList>
    </citation>
    <scope>NUCLEOTIDE SEQUENCE [LARGE SCALE GENOMIC DNA]</scope>
    <source>
        <strain evidence="1 2">18</strain>
    </source>
</reference>
<dbReference type="Proteomes" id="UP000030786">
    <property type="component" value="Chromosome"/>
</dbReference>
<dbReference type="AlphaFoldDB" id="A0AAU8RNR5"/>
<evidence type="ECO:0008006" key="3">
    <source>
        <dbReference type="Google" id="ProtNLM"/>
    </source>
</evidence>
<protein>
    <recommendedName>
        <fullName evidence="3">TOMM propeptide domain-containing protein</fullName>
    </recommendedName>
</protein>
<dbReference type="GeneID" id="78061545"/>
<evidence type="ECO:0000313" key="1">
    <source>
        <dbReference type="EMBL" id="AIZ42318.1"/>
    </source>
</evidence>
<evidence type="ECO:0000313" key="2">
    <source>
        <dbReference type="Proteomes" id="UP000030786"/>
    </source>
</evidence>
<sequence length="138" mass="15460">MEALTIQLKRLGKKKVKQFPLTFESTPKTLKELLEACVKNQVEAFNKKRLEVNVVGFLSPTDIQEQAESGKVDFGELTNKDLAVVQEAIDNVMVAFKDGLFVVFVDGDEITTIEAPLTLTDESVIAFIRMTFLVGSYW</sequence>
<dbReference type="RefSeq" id="WP_029446105.1">
    <property type="nucleotide sequence ID" value="NZ_CP009976.1"/>
</dbReference>
<name>A0AAU8RNR5_9FLAO</name>
<dbReference type="EMBL" id="CP009976">
    <property type="protein sequence ID" value="AIZ42318.1"/>
    <property type="molecule type" value="Genomic_DNA"/>
</dbReference>